<comment type="caution">
    <text evidence="6">The sequence shown here is derived from an EMBL/GenBank/DDBJ whole genome shotgun (WGS) entry which is preliminary data.</text>
</comment>
<sequence>MPLITAWAALICGTFFMFQTLQVIRARGSAGVSLGDGGDKLLMRRMRGQANAAEQMPLTLIAMGLAEMLGAPGWALLPLAAVFTVSRLAHGYAFGWLEHNRPLRFYGMAGSAFSTFCILILLGVMVLTRSLGG</sequence>
<dbReference type="InterPro" id="IPR001129">
    <property type="entry name" value="Membr-assoc_MAPEG"/>
</dbReference>
<dbReference type="PANTHER" id="PTHR35814">
    <property type="match status" value="1"/>
</dbReference>
<keyword evidence="4 5" id="KW-0472">Membrane</keyword>
<dbReference type="InterPro" id="IPR023352">
    <property type="entry name" value="MAPEG-like_dom_sf"/>
</dbReference>
<dbReference type="EMBL" id="LFTY01000002">
    <property type="protein sequence ID" value="KMW56331.1"/>
    <property type="molecule type" value="Genomic_DNA"/>
</dbReference>
<keyword evidence="2 5" id="KW-0812">Transmembrane</keyword>
<dbReference type="Pfam" id="PF01124">
    <property type="entry name" value="MAPEG"/>
    <property type="match status" value="1"/>
</dbReference>
<protein>
    <submittedName>
        <fullName evidence="6">Glutathione S-transfersae-related protein</fullName>
    </submittedName>
</protein>
<dbReference type="OrthoDB" id="7619858at2"/>
<name>A0A0J9E065_9RHOB</name>
<dbReference type="PATRIC" id="fig|1675527.3.peg.1365"/>
<evidence type="ECO:0000313" key="6">
    <source>
        <dbReference type="EMBL" id="KMW56331.1"/>
    </source>
</evidence>
<dbReference type="Proteomes" id="UP000037178">
    <property type="component" value="Unassembled WGS sequence"/>
</dbReference>
<evidence type="ECO:0000256" key="5">
    <source>
        <dbReference type="SAM" id="Phobius"/>
    </source>
</evidence>
<feature type="transmembrane region" description="Helical" evidence="5">
    <location>
        <begin position="105"/>
        <end position="127"/>
    </location>
</feature>
<keyword evidence="7" id="KW-1185">Reference proteome</keyword>
<dbReference type="RefSeq" id="WP_049642231.1">
    <property type="nucleotide sequence ID" value="NZ_LFTY01000002.1"/>
</dbReference>
<dbReference type="Gene3D" id="1.20.120.550">
    <property type="entry name" value="Membrane associated eicosanoid/glutathione metabolism-like domain"/>
    <property type="match status" value="1"/>
</dbReference>
<comment type="subcellular location">
    <subcellularLocation>
        <location evidence="1">Membrane</location>
    </subcellularLocation>
</comment>
<dbReference type="GO" id="GO:0016020">
    <property type="term" value="C:membrane"/>
    <property type="evidence" value="ECO:0007669"/>
    <property type="project" value="UniProtKB-SubCell"/>
</dbReference>
<gene>
    <name evidence="6" type="ORF">AIOL_001283</name>
</gene>
<dbReference type="SUPFAM" id="SSF161084">
    <property type="entry name" value="MAPEG domain-like"/>
    <property type="match status" value="1"/>
</dbReference>
<reference evidence="6 7" key="1">
    <citation type="submission" date="2015-06" db="EMBL/GenBank/DDBJ databases">
        <title>Draft genome sequence of an Alphaproteobacteria species associated to the Mediterranean sponge Oscarella lobularis.</title>
        <authorList>
            <person name="Jourda C."/>
            <person name="Santini S."/>
            <person name="Claverie J.-M."/>
        </authorList>
    </citation>
    <scope>NUCLEOTIDE SEQUENCE [LARGE SCALE GENOMIC DNA]</scope>
    <source>
        <strain evidence="6">IGS</strain>
    </source>
</reference>
<accession>A0A0J9E065</accession>
<proteinExistence type="predicted"/>
<feature type="transmembrane region" description="Helical" evidence="5">
    <location>
        <begin position="58"/>
        <end position="85"/>
    </location>
</feature>
<dbReference type="AlphaFoldDB" id="A0A0J9E065"/>
<evidence type="ECO:0000256" key="2">
    <source>
        <dbReference type="ARBA" id="ARBA00022692"/>
    </source>
</evidence>
<evidence type="ECO:0000256" key="4">
    <source>
        <dbReference type="ARBA" id="ARBA00023136"/>
    </source>
</evidence>
<organism evidence="6 7">
    <name type="scientific">Candidatus Rhodobacter oscarellae</name>
    <dbReference type="NCBI Taxonomy" id="1675527"/>
    <lineage>
        <taxon>Bacteria</taxon>
        <taxon>Pseudomonadati</taxon>
        <taxon>Pseudomonadota</taxon>
        <taxon>Alphaproteobacteria</taxon>
        <taxon>Rhodobacterales</taxon>
        <taxon>Rhodobacter group</taxon>
        <taxon>Rhodobacter</taxon>
    </lineage>
</organism>
<evidence type="ECO:0000313" key="7">
    <source>
        <dbReference type="Proteomes" id="UP000037178"/>
    </source>
</evidence>
<keyword evidence="3 5" id="KW-1133">Transmembrane helix</keyword>
<evidence type="ECO:0000256" key="1">
    <source>
        <dbReference type="ARBA" id="ARBA00004370"/>
    </source>
</evidence>
<evidence type="ECO:0000256" key="3">
    <source>
        <dbReference type="ARBA" id="ARBA00022989"/>
    </source>
</evidence>
<dbReference type="PANTHER" id="PTHR35814:SF1">
    <property type="entry name" value="GLUTATHIONE S-TRANSFERASE-RELATED"/>
    <property type="match status" value="1"/>
</dbReference>